<keyword evidence="2" id="KW-1185">Reference proteome</keyword>
<gene>
    <name evidence="1" type="ORF">JNB71_15115</name>
</gene>
<dbReference type="Proteomes" id="UP000757604">
    <property type="component" value="Unassembled WGS sequence"/>
</dbReference>
<proteinExistence type="predicted"/>
<reference evidence="1 2" key="1">
    <citation type="journal article" date="2021" name="MBio">
        <title>Poor Competitiveness of Bradyrhizobium in Pigeon Pea Root Colonization in Indian Soils.</title>
        <authorList>
            <person name="Chalasani D."/>
            <person name="Basu A."/>
            <person name="Pullabhotla S.V.S.R.N."/>
            <person name="Jorrin B."/>
            <person name="Neal A.L."/>
            <person name="Poole P.S."/>
            <person name="Podile A.R."/>
            <person name="Tkacz A."/>
        </authorList>
    </citation>
    <scope>NUCLEOTIDE SEQUENCE [LARGE SCALE GENOMIC DNA]</scope>
    <source>
        <strain evidence="1 2">HU44</strain>
    </source>
</reference>
<organism evidence="1 2">
    <name type="scientific">Rhizobium herbae</name>
    <dbReference type="NCBI Taxonomy" id="508661"/>
    <lineage>
        <taxon>Bacteria</taxon>
        <taxon>Pseudomonadati</taxon>
        <taxon>Pseudomonadota</taxon>
        <taxon>Alphaproteobacteria</taxon>
        <taxon>Hyphomicrobiales</taxon>
        <taxon>Rhizobiaceae</taxon>
        <taxon>Rhizobium/Agrobacterium group</taxon>
        <taxon>Rhizobium</taxon>
    </lineage>
</organism>
<evidence type="ECO:0000313" key="2">
    <source>
        <dbReference type="Proteomes" id="UP000757604"/>
    </source>
</evidence>
<sequence>MRKGAQTGRMHPSIAGHLPRMSSAVVLGQFIKITCQHCRVTHRYDPGDLIKILGDVPFLNIQENFHCSKCGKRDYMSAKLETPCARERVGMTVRRLIEIRTVQRPVWKDVTL</sequence>
<dbReference type="RefSeq" id="WP_220372622.1">
    <property type="nucleotide sequence ID" value="NZ_JAEUAO010000003.1"/>
</dbReference>
<evidence type="ECO:0008006" key="3">
    <source>
        <dbReference type="Google" id="ProtNLM"/>
    </source>
</evidence>
<dbReference type="EMBL" id="JAEUAO010000003">
    <property type="protein sequence ID" value="MBW9064649.1"/>
    <property type="molecule type" value="Genomic_DNA"/>
</dbReference>
<evidence type="ECO:0000313" key="1">
    <source>
        <dbReference type="EMBL" id="MBW9064649.1"/>
    </source>
</evidence>
<comment type="caution">
    <text evidence="1">The sequence shown here is derived from an EMBL/GenBank/DDBJ whole genome shotgun (WGS) entry which is preliminary data.</text>
</comment>
<accession>A0ABS7HDY1</accession>
<protein>
    <recommendedName>
        <fullName evidence="3">YgiT-type zinc finger protein</fullName>
    </recommendedName>
</protein>
<name>A0ABS7HDY1_9HYPH</name>